<evidence type="ECO:0000256" key="1">
    <source>
        <dbReference type="SAM" id="SignalP"/>
    </source>
</evidence>
<dbReference type="EMBL" id="SOBK01000002">
    <property type="protein sequence ID" value="TDT90918.1"/>
    <property type="molecule type" value="Genomic_DNA"/>
</dbReference>
<dbReference type="AlphaFoldDB" id="A0AA94PQB4"/>
<dbReference type="PROSITE" id="PS51352">
    <property type="entry name" value="THIOREDOXIN_2"/>
    <property type="match status" value="1"/>
</dbReference>
<comment type="caution">
    <text evidence="3">The sequence shown here is derived from an EMBL/GenBank/DDBJ whole genome shotgun (WGS) entry which is preliminary data.</text>
</comment>
<proteinExistence type="predicted"/>
<dbReference type="Gene3D" id="3.40.30.10">
    <property type="entry name" value="Glutaredoxin"/>
    <property type="match status" value="1"/>
</dbReference>
<protein>
    <recommendedName>
        <fullName evidence="2">Thioredoxin domain-containing protein</fullName>
    </recommendedName>
</protein>
<organism evidence="3 4">
    <name type="scientific">Pseudodesulfovibrio indicus</name>
    <dbReference type="NCBI Taxonomy" id="1716143"/>
    <lineage>
        <taxon>Bacteria</taxon>
        <taxon>Pseudomonadati</taxon>
        <taxon>Thermodesulfobacteriota</taxon>
        <taxon>Desulfovibrionia</taxon>
        <taxon>Desulfovibrionales</taxon>
        <taxon>Desulfovibrionaceae</taxon>
    </lineage>
</organism>
<name>A0AA94PQB4_9BACT</name>
<evidence type="ECO:0000313" key="4">
    <source>
        <dbReference type="Proteomes" id="UP000295506"/>
    </source>
</evidence>
<feature type="domain" description="Thioredoxin" evidence="2">
    <location>
        <begin position="13"/>
        <end position="176"/>
    </location>
</feature>
<dbReference type="InterPro" id="IPR036249">
    <property type="entry name" value="Thioredoxin-like_sf"/>
</dbReference>
<gene>
    <name evidence="3" type="ORF">EDC59_102352</name>
</gene>
<feature type="signal peptide" evidence="1">
    <location>
        <begin position="1"/>
        <end position="21"/>
    </location>
</feature>
<evidence type="ECO:0000259" key="2">
    <source>
        <dbReference type="PROSITE" id="PS51352"/>
    </source>
</evidence>
<feature type="chain" id="PRO_5041694561" description="Thioredoxin domain-containing protein" evidence="1">
    <location>
        <begin position="22"/>
        <end position="177"/>
    </location>
</feature>
<accession>A0AA94PQB4</accession>
<keyword evidence="1" id="KW-0732">Signal</keyword>
<dbReference type="CDD" id="cd02966">
    <property type="entry name" value="TlpA_like_family"/>
    <property type="match status" value="1"/>
</dbReference>
<dbReference type="SUPFAM" id="SSF52833">
    <property type="entry name" value="Thioredoxin-like"/>
    <property type="match status" value="1"/>
</dbReference>
<dbReference type="InterPro" id="IPR013766">
    <property type="entry name" value="Thioredoxin_domain"/>
</dbReference>
<evidence type="ECO:0000313" key="3">
    <source>
        <dbReference type="EMBL" id="TDT90918.1"/>
    </source>
</evidence>
<reference evidence="3 4" key="1">
    <citation type="submission" date="2019-03" db="EMBL/GenBank/DDBJ databases">
        <title>Genomic Encyclopedia of Type Strains, Phase IV (KMG-IV): sequencing the most valuable type-strain genomes for metagenomic binning, comparative biology and taxonomic classification.</title>
        <authorList>
            <person name="Goeker M."/>
        </authorList>
    </citation>
    <scope>NUCLEOTIDE SEQUENCE [LARGE SCALE GENOMIC DNA]</scope>
    <source>
        <strain evidence="3 4">DSM 101483</strain>
    </source>
</reference>
<dbReference type="RefSeq" id="WP_066806355.1">
    <property type="nucleotide sequence ID" value="NZ_CP014206.1"/>
</dbReference>
<sequence>MHRRILLSVVCLLLLATSAMAQDVFPDVQLEGKITQEQREYLGVPEGDFKISNINADFLFVEVFSMYCPICQRNAPSVNAMFADALASDKAGALRFLGIGAGNTPFEIAFYQKKFGVEFPLFEDPDYVAHKAVGGVGTPAYYMVDMREGKRSIVLFHEGEIKDKDAFLKDLLALIPE</sequence>
<dbReference type="Proteomes" id="UP000295506">
    <property type="component" value="Unassembled WGS sequence"/>
</dbReference>